<feature type="compositionally biased region" description="Low complexity" evidence="6">
    <location>
        <begin position="335"/>
        <end position="347"/>
    </location>
</feature>
<dbReference type="SUPFAM" id="SSF48371">
    <property type="entry name" value="ARM repeat"/>
    <property type="match status" value="3"/>
</dbReference>
<feature type="compositionally biased region" description="Basic residues" evidence="6">
    <location>
        <begin position="27"/>
        <end position="48"/>
    </location>
</feature>
<evidence type="ECO:0000256" key="6">
    <source>
        <dbReference type="SAM" id="MobiDB-lite"/>
    </source>
</evidence>
<protein>
    <submittedName>
        <fullName evidence="7">Eukaryotic translation initiation factor 4 gamma 3</fullName>
    </submittedName>
</protein>
<feature type="compositionally biased region" description="Basic and acidic residues" evidence="6">
    <location>
        <begin position="307"/>
        <end position="317"/>
    </location>
</feature>
<feature type="region of interest" description="Disordered" evidence="6">
    <location>
        <begin position="1"/>
        <end position="54"/>
    </location>
</feature>
<proteinExistence type="inferred from homology"/>
<keyword evidence="3" id="KW-0597">Phosphoprotein</keyword>
<gene>
    <name evidence="7" type="ORF">CGI_10001015</name>
</gene>
<dbReference type="PROSITE" id="PS51366">
    <property type="entry name" value="MI"/>
    <property type="match status" value="1"/>
</dbReference>
<feature type="region of interest" description="Disordered" evidence="6">
    <location>
        <begin position="62"/>
        <end position="81"/>
    </location>
</feature>
<dbReference type="Pfam" id="PF02854">
    <property type="entry name" value="MIF4G"/>
    <property type="match status" value="1"/>
</dbReference>
<dbReference type="AlphaFoldDB" id="K1Q292"/>
<dbReference type="PANTHER" id="PTHR23253">
    <property type="entry name" value="EUKARYOTIC TRANSLATION INITIATION FACTOR 4 GAMMA"/>
    <property type="match status" value="1"/>
</dbReference>
<dbReference type="Pfam" id="PF02020">
    <property type="entry name" value="W2"/>
    <property type="match status" value="1"/>
</dbReference>
<dbReference type="Pfam" id="PF02847">
    <property type="entry name" value="MA3"/>
    <property type="match status" value="1"/>
</dbReference>
<dbReference type="GO" id="GO:0006417">
    <property type="term" value="P:regulation of translation"/>
    <property type="evidence" value="ECO:0007669"/>
    <property type="project" value="UniProtKB-KW"/>
</dbReference>
<evidence type="ECO:0000256" key="5">
    <source>
        <dbReference type="ARBA" id="ARBA00022917"/>
    </source>
</evidence>
<dbReference type="InterPro" id="IPR003891">
    <property type="entry name" value="Initiation_fac_eIF4g_MI"/>
</dbReference>
<dbReference type="InterPro" id="IPR003307">
    <property type="entry name" value="W2_domain"/>
</dbReference>
<evidence type="ECO:0000256" key="2">
    <source>
        <dbReference type="ARBA" id="ARBA00022540"/>
    </source>
</evidence>
<evidence type="ECO:0000313" key="7">
    <source>
        <dbReference type="EMBL" id="EKC22985.1"/>
    </source>
</evidence>
<dbReference type="FunFam" id="1.25.40.180:FF:000042">
    <property type="entry name" value="Eukaryotic translation initiation factor 4 gamma"/>
    <property type="match status" value="1"/>
</dbReference>
<dbReference type="PROSITE" id="PS51363">
    <property type="entry name" value="W2"/>
    <property type="match status" value="1"/>
</dbReference>
<dbReference type="CDD" id="cd11559">
    <property type="entry name" value="W2_eIF4G1_like"/>
    <property type="match status" value="1"/>
</dbReference>
<keyword evidence="5" id="KW-0648">Protein biosynthesis</keyword>
<dbReference type="InterPro" id="IPR016024">
    <property type="entry name" value="ARM-type_fold"/>
</dbReference>
<comment type="similarity">
    <text evidence="1">Belongs to the eukaryotic initiation factor 4G family.</text>
</comment>
<dbReference type="FunFam" id="1.25.40.180:FF:000003">
    <property type="entry name" value="Putative eukaryotic translation initiation factor 4 gamma 1"/>
    <property type="match status" value="1"/>
</dbReference>
<dbReference type="GO" id="GO:0003729">
    <property type="term" value="F:mRNA binding"/>
    <property type="evidence" value="ECO:0007669"/>
    <property type="project" value="TreeGrafter"/>
</dbReference>
<name>K1Q292_MAGGI</name>
<dbReference type="Gene3D" id="1.25.40.180">
    <property type="match status" value="3"/>
</dbReference>
<feature type="compositionally biased region" description="Polar residues" evidence="6">
    <location>
        <begin position="1"/>
        <end position="10"/>
    </location>
</feature>
<dbReference type="EMBL" id="JH816322">
    <property type="protein sequence ID" value="EKC22985.1"/>
    <property type="molecule type" value="Genomic_DNA"/>
</dbReference>
<accession>K1Q292</accession>
<keyword evidence="2 7" id="KW-0396">Initiation factor</keyword>
<organism evidence="7">
    <name type="scientific">Magallana gigas</name>
    <name type="common">Pacific oyster</name>
    <name type="synonym">Crassostrea gigas</name>
    <dbReference type="NCBI Taxonomy" id="29159"/>
    <lineage>
        <taxon>Eukaryota</taxon>
        <taxon>Metazoa</taxon>
        <taxon>Spiralia</taxon>
        <taxon>Lophotrochozoa</taxon>
        <taxon>Mollusca</taxon>
        <taxon>Bivalvia</taxon>
        <taxon>Autobranchia</taxon>
        <taxon>Pteriomorphia</taxon>
        <taxon>Ostreida</taxon>
        <taxon>Ostreoidea</taxon>
        <taxon>Ostreidae</taxon>
        <taxon>Magallana</taxon>
    </lineage>
</organism>
<dbReference type="GO" id="GO:0016281">
    <property type="term" value="C:eukaryotic translation initiation factor 4F complex"/>
    <property type="evidence" value="ECO:0007669"/>
    <property type="project" value="TreeGrafter"/>
</dbReference>
<dbReference type="FunCoup" id="K1Q292">
    <property type="interactions" value="1141"/>
</dbReference>
<dbReference type="HOGENOM" id="CLU_001519_0_1_1"/>
<dbReference type="SMART" id="SM00515">
    <property type="entry name" value="eIF5C"/>
    <property type="match status" value="1"/>
</dbReference>
<dbReference type="InParanoid" id="K1Q292"/>
<reference evidence="7" key="1">
    <citation type="journal article" date="2012" name="Nature">
        <title>The oyster genome reveals stress adaptation and complexity of shell formation.</title>
        <authorList>
            <person name="Zhang G."/>
            <person name="Fang X."/>
            <person name="Guo X."/>
            <person name="Li L."/>
            <person name="Luo R."/>
            <person name="Xu F."/>
            <person name="Yang P."/>
            <person name="Zhang L."/>
            <person name="Wang X."/>
            <person name="Qi H."/>
            <person name="Xiong Z."/>
            <person name="Que H."/>
            <person name="Xie Y."/>
            <person name="Holland P.W."/>
            <person name="Paps J."/>
            <person name="Zhu Y."/>
            <person name="Wu F."/>
            <person name="Chen Y."/>
            <person name="Wang J."/>
            <person name="Peng C."/>
            <person name="Meng J."/>
            <person name="Yang L."/>
            <person name="Liu J."/>
            <person name="Wen B."/>
            <person name="Zhang N."/>
            <person name="Huang Z."/>
            <person name="Zhu Q."/>
            <person name="Feng Y."/>
            <person name="Mount A."/>
            <person name="Hedgecock D."/>
            <person name="Xu Z."/>
            <person name="Liu Y."/>
            <person name="Domazet-Loso T."/>
            <person name="Du Y."/>
            <person name="Sun X."/>
            <person name="Zhang S."/>
            <person name="Liu B."/>
            <person name="Cheng P."/>
            <person name="Jiang X."/>
            <person name="Li J."/>
            <person name="Fan D."/>
            <person name="Wang W."/>
            <person name="Fu W."/>
            <person name="Wang T."/>
            <person name="Wang B."/>
            <person name="Zhang J."/>
            <person name="Peng Z."/>
            <person name="Li Y."/>
            <person name="Li N."/>
            <person name="Wang J."/>
            <person name="Chen M."/>
            <person name="He Y."/>
            <person name="Tan F."/>
            <person name="Song X."/>
            <person name="Zheng Q."/>
            <person name="Huang R."/>
            <person name="Yang H."/>
            <person name="Du X."/>
            <person name="Chen L."/>
            <person name="Yang M."/>
            <person name="Gaffney P.M."/>
            <person name="Wang S."/>
            <person name="Luo L."/>
            <person name="She Z."/>
            <person name="Ming Y."/>
            <person name="Huang W."/>
            <person name="Zhang S."/>
            <person name="Huang B."/>
            <person name="Zhang Y."/>
            <person name="Qu T."/>
            <person name="Ni P."/>
            <person name="Miao G."/>
            <person name="Wang J."/>
            <person name="Wang Q."/>
            <person name="Steinberg C.E."/>
            <person name="Wang H."/>
            <person name="Li N."/>
            <person name="Qian L."/>
            <person name="Zhang G."/>
            <person name="Li Y."/>
            <person name="Yang H."/>
            <person name="Liu X."/>
            <person name="Wang J."/>
            <person name="Yin Y."/>
            <person name="Wang J."/>
        </authorList>
    </citation>
    <scope>NUCLEOTIDE SEQUENCE [LARGE SCALE GENOMIC DNA]</scope>
    <source>
        <strain evidence="7">05x7-T-G4-1.051#20</strain>
    </source>
</reference>
<dbReference type="PANTHER" id="PTHR23253:SF78">
    <property type="entry name" value="EUKARYOTIC TRANSLATION INITIATION FACTOR 4G1, ISOFORM B-RELATED"/>
    <property type="match status" value="1"/>
</dbReference>
<keyword evidence="4" id="KW-0810">Translation regulation</keyword>
<dbReference type="InterPro" id="IPR003890">
    <property type="entry name" value="MIF4G-like_typ-3"/>
</dbReference>
<evidence type="ECO:0000256" key="1">
    <source>
        <dbReference type="ARBA" id="ARBA00005775"/>
    </source>
</evidence>
<dbReference type="SMART" id="SM00543">
    <property type="entry name" value="MIF4G"/>
    <property type="match status" value="1"/>
</dbReference>
<dbReference type="SMART" id="SM00544">
    <property type="entry name" value="MA3"/>
    <property type="match status" value="1"/>
</dbReference>
<feature type="compositionally biased region" description="Basic and acidic residues" evidence="6">
    <location>
        <begin position="348"/>
        <end position="364"/>
    </location>
</feature>
<sequence>MEQENSNAPSNRDMHVVDDPTATQHGQSKKNSRGHKPKRIKLNGKRKATSCSISQDVILHKAETPWKPKRKQDQTETEEDTKVTAELYKRVRSVLNKLTPQKFQTLVKQLSEMDITTEERLKGVTDLIFERIKVASTSKQGEYVNFRAILLMRCQKVFEKDKDSEKEMDERRKVIEQTQFFCRFEDTGKREELRKELEISEIKEKNRSFGNIRFIGELFHLKMLTENIIHDCLFKLLRAKDEVSLECVCWLLSTIGKDLDTDEARCKWIPRGNSKTPKTLDQVQKKVKKEIQKRQIFLKQLKAQHKTKQERGSEAKGSRSPSGSEMCASDGWDVGGSQTTQRQGQSRESSRGREPHRVEIEKSSKPAQPTAKELTDKEIEKKTKTILDEYLHLQDIKKAIFCVEELKSPSVMHTFVSSAVNYVLERSKIARNQTGLLLHELVKKNVLSVSVYIQGLIEVVRYAEDMENEIPNIWQYFGELMGPMVQDGSVPLNFLLKAAEPLKENNKAGLLVAEVLHAASHREGHKKVGSLWRLSSLKWEDFMVAGDIKKFIVDKKVEFTVGDNNQPSTPTVSICMEAIQDKLHQLLIKEKADNEVIFDWIEENVDDPIDSLKFIRALMTSVCESAITGSGSSARVLPEVIKNRGDLLKKYLDNRAESELQALYALQAVIHKVEHPQGVLRTLFDTLYDEDIISEDGFNQWEKSKDPNEQEGKRIAMKQVVQFFSWLREAEDDVSDS</sequence>
<evidence type="ECO:0000256" key="3">
    <source>
        <dbReference type="ARBA" id="ARBA00022553"/>
    </source>
</evidence>
<evidence type="ECO:0000256" key="4">
    <source>
        <dbReference type="ARBA" id="ARBA00022845"/>
    </source>
</evidence>
<dbReference type="GO" id="GO:0003743">
    <property type="term" value="F:translation initiation factor activity"/>
    <property type="evidence" value="ECO:0007669"/>
    <property type="project" value="UniProtKB-KW"/>
</dbReference>
<feature type="region of interest" description="Disordered" evidence="6">
    <location>
        <begin position="302"/>
        <end position="377"/>
    </location>
</feature>